<feature type="non-terminal residue" evidence="2">
    <location>
        <position position="1"/>
    </location>
</feature>
<evidence type="ECO:0000313" key="2">
    <source>
        <dbReference type="EMBL" id="POG80651.1"/>
    </source>
</evidence>
<keyword evidence="1" id="KW-0472">Membrane</keyword>
<comment type="caution">
    <text evidence="2">The sequence shown here is derived from an EMBL/GenBank/DDBJ whole genome shotgun (WGS) entry which is preliminary data.</text>
</comment>
<keyword evidence="1" id="KW-1133">Transmembrane helix</keyword>
<organism evidence="2 3">
    <name type="scientific">Rhizophagus irregularis (strain DAOM 181602 / DAOM 197198 / MUCL 43194)</name>
    <name type="common">Arbuscular mycorrhizal fungus</name>
    <name type="synonym">Glomus intraradices</name>
    <dbReference type="NCBI Taxonomy" id="747089"/>
    <lineage>
        <taxon>Eukaryota</taxon>
        <taxon>Fungi</taxon>
        <taxon>Fungi incertae sedis</taxon>
        <taxon>Mucoromycota</taxon>
        <taxon>Glomeromycotina</taxon>
        <taxon>Glomeromycetes</taxon>
        <taxon>Glomerales</taxon>
        <taxon>Glomeraceae</taxon>
        <taxon>Rhizophagus</taxon>
    </lineage>
</organism>
<reference evidence="2 3" key="1">
    <citation type="journal article" date="2013" name="Proc. Natl. Acad. Sci. U.S.A.">
        <title>Genome of an arbuscular mycorrhizal fungus provides insight into the oldest plant symbiosis.</title>
        <authorList>
            <person name="Tisserant E."/>
            <person name="Malbreil M."/>
            <person name="Kuo A."/>
            <person name="Kohler A."/>
            <person name="Symeonidi A."/>
            <person name="Balestrini R."/>
            <person name="Charron P."/>
            <person name="Duensing N."/>
            <person name="Frei Dit Frey N."/>
            <person name="Gianinazzi-Pearson V."/>
            <person name="Gilbert L.B."/>
            <person name="Handa Y."/>
            <person name="Herr J.R."/>
            <person name="Hijri M."/>
            <person name="Koul R."/>
            <person name="Kawaguchi M."/>
            <person name="Krajinski F."/>
            <person name="Lammers P.J."/>
            <person name="Masclaux F.G."/>
            <person name="Murat C."/>
            <person name="Morin E."/>
            <person name="Ndikumana S."/>
            <person name="Pagni M."/>
            <person name="Petitpierre D."/>
            <person name="Requena N."/>
            <person name="Rosikiewicz P."/>
            <person name="Riley R."/>
            <person name="Saito K."/>
            <person name="San Clemente H."/>
            <person name="Shapiro H."/>
            <person name="van Tuinen D."/>
            <person name="Becard G."/>
            <person name="Bonfante P."/>
            <person name="Paszkowski U."/>
            <person name="Shachar-Hill Y.Y."/>
            <person name="Tuskan G.A."/>
            <person name="Young P.W."/>
            <person name="Sanders I.R."/>
            <person name="Henrissat B."/>
            <person name="Rensing S.A."/>
            <person name="Grigoriev I.V."/>
            <person name="Corradi N."/>
            <person name="Roux C."/>
            <person name="Martin F."/>
        </authorList>
    </citation>
    <scope>NUCLEOTIDE SEQUENCE [LARGE SCALE GENOMIC DNA]</scope>
    <source>
        <strain evidence="2 3">DAOM 197198</strain>
    </source>
</reference>
<evidence type="ECO:0000256" key="1">
    <source>
        <dbReference type="SAM" id="Phobius"/>
    </source>
</evidence>
<feature type="transmembrane region" description="Helical" evidence="1">
    <location>
        <begin position="54"/>
        <end position="74"/>
    </location>
</feature>
<gene>
    <name evidence="2" type="ORF">GLOIN_2v1514455</name>
</gene>
<name>A0A2P4QSP1_RHIID</name>
<feature type="transmembrane region" description="Helical" evidence="1">
    <location>
        <begin position="18"/>
        <end position="42"/>
    </location>
</feature>
<accession>A0A2P4QSP1</accession>
<keyword evidence="3" id="KW-1185">Reference proteome</keyword>
<sequence>IVARRFFTDSRSGYGAGWVMYSIVNFTHFEIDLGGVAVVIYIERVGFFICNFGRLFVLCFSISSALVVVLFRSLCCSLKSLRH</sequence>
<reference evidence="2 3" key="2">
    <citation type="journal article" date="2018" name="New Phytol.">
        <title>High intraspecific genome diversity in the model arbuscular mycorrhizal symbiont Rhizophagus irregularis.</title>
        <authorList>
            <person name="Chen E.C.H."/>
            <person name="Morin E."/>
            <person name="Beaudet D."/>
            <person name="Noel J."/>
            <person name="Yildirir G."/>
            <person name="Ndikumana S."/>
            <person name="Charron P."/>
            <person name="St-Onge C."/>
            <person name="Giorgi J."/>
            <person name="Kruger M."/>
            <person name="Marton T."/>
            <person name="Ropars J."/>
            <person name="Grigoriev I.V."/>
            <person name="Hainaut M."/>
            <person name="Henrissat B."/>
            <person name="Roux C."/>
            <person name="Martin F."/>
            <person name="Corradi N."/>
        </authorList>
    </citation>
    <scope>NUCLEOTIDE SEQUENCE [LARGE SCALE GENOMIC DNA]</scope>
    <source>
        <strain evidence="2 3">DAOM 197198</strain>
    </source>
</reference>
<dbReference type="EMBL" id="AUPC02000016">
    <property type="protein sequence ID" value="POG80651.1"/>
    <property type="molecule type" value="Genomic_DNA"/>
</dbReference>
<protein>
    <submittedName>
        <fullName evidence="2">Uncharacterized protein</fullName>
    </submittedName>
</protein>
<proteinExistence type="predicted"/>
<dbReference type="AlphaFoldDB" id="A0A2P4QSP1"/>
<evidence type="ECO:0000313" key="3">
    <source>
        <dbReference type="Proteomes" id="UP000018888"/>
    </source>
</evidence>
<dbReference type="VEuPathDB" id="FungiDB:RhiirFUN_007495"/>
<dbReference type="Proteomes" id="UP000018888">
    <property type="component" value="Unassembled WGS sequence"/>
</dbReference>
<keyword evidence="1" id="KW-0812">Transmembrane</keyword>